<sequence length="39" mass="4508">MTKRTNLKEGSSVTLRWTGGVMWGRDEVTNWRGQRRSVA</sequence>
<proteinExistence type="predicted"/>
<evidence type="ECO:0000313" key="1">
    <source>
        <dbReference type="EMBL" id="JAD82878.1"/>
    </source>
</evidence>
<name>A0A0A9D860_ARUDO</name>
<accession>A0A0A9D860</accession>
<protein>
    <submittedName>
        <fullName evidence="1">Uncharacterized protein</fullName>
    </submittedName>
</protein>
<reference evidence="1" key="2">
    <citation type="journal article" date="2015" name="Data Brief">
        <title>Shoot transcriptome of the giant reed, Arundo donax.</title>
        <authorList>
            <person name="Barrero R.A."/>
            <person name="Guerrero F.D."/>
            <person name="Moolhuijzen P."/>
            <person name="Goolsby J.A."/>
            <person name="Tidwell J."/>
            <person name="Bellgard S.E."/>
            <person name="Bellgard M.I."/>
        </authorList>
    </citation>
    <scope>NUCLEOTIDE SEQUENCE</scope>
    <source>
        <tissue evidence="1">Shoot tissue taken approximately 20 cm above the soil surface</tissue>
    </source>
</reference>
<dbReference type="EMBL" id="GBRH01215017">
    <property type="protein sequence ID" value="JAD82878.1"/>
    <property type="molecule type" value="Transcribed_RNA"/>
</dbReference>
<organism evidence="1">
    <name type="scientific">Arundo donax</name>
    <name type="common">Giant reed</name>
    <name type="synonym">Donax arundinaceus</name>
    <dbReference type="NCBI Taxonomy" id="35708"/>
    <lineage>
        <taxon>Eukaryota</taxon>
        <taxon>Viridiplantae</taxon>
        <taxon>Streptophyta</taxon>
        <taxon>Embryophyta</taxon>
        <taxon>Tracheophyta</taxon>
        <taxon>Spermatophyta</taxon>
        <taxon>Magnoliopsida</taxon>
        <taxon>Liliopsida</taxon>
        <taxon>Poales</taxon>
        <taxon>Poaceae</taxon>
        <taxon>PACMAD clade</taxon>
        <taxon>Arundinoideae</taxon>
        <taxon>Arundineae</taxon>
        <taxon>Arundo</taxon>
    </lineage>
</organism>
<reference evidence="1" key="1">
    <citation type="submission" date="2014-09" db="EMBL/GenBank/DDBJ databases">
        <authorList>
            <person name="Magalhaes I.L.F."/>
            <person name="Oliveira U."/>
            <person name="Santos F.R."/>
            <person name="Vidigal T.H.D.A."/>
            <person name="Brescovit A.D."/>
            <person name="Santos A.J."/>
        </authorList>
    </citation>
    <scope>NUCLEOTIDE SEQUENCE</scope>
    <source>
        <tissue evidence="1">Shoot tissue taken approximately 20 cm above the soil surface</tissue>
    </source>
</reference>
<dbReference type="AlphaFoldDB" id="A0A0A9D860"/>